<name>A0A0D0AVL8_9AGAM</name>
<proteinExistence type="predicted"/>
<keyword evidence="2" id="KW-1185">Reference proteome</keyword>
<dbReference type="Proteomes" id="UP000054485">
    <property type="component" value="Unassembled WGS sequence"/>
</dbReference>
<dbReference type="EMBL" id="KN835168">
    <property type="protein sequence ID" value="KIK45776.1"/>
    <property type="molecule type" value="Genomic_DNA"/>
</dbReference>
<evidence type="ECO:0000313" key="2">
    <source>
        <dbReference type="Proteomes" id="UP000054485"/>
    </source>
</evidence>
<protein>
    <submittedName>
        <fullName evidence="1">Uncharacterized protein</fullName>
    </submittedName>
</protein>
<organism evidence="1 2">
    <name type="scientific">Suillus luteus UH-Slu-Lm8-n1</name>
    <dbReference type="NCBI Taxonomy" id="930992"/>
    <lineage>
        <taxon>Eukaryota</taxon>
        <taxon>Fungi</taxon>
        <taxon>Dikarya</taxon>
        <taxon>Basidiomycota</taxon>
        <taxon>Agaricomycotina</taxon>
        <taxon>Agaricomycetes</taxon>
        <taxon>Agaricomycetidae</taxon>
        <taxon>Boletales</taxon>
        <taxon>Suillineae</taxon>
        <taxon>Suillaceae</taxon>
        <taxon>Suillus</taxon>
    </lineage>
</organism>
<accession>A0A0D0AVL8</accession>
<sequence>MPFSGFDSAPGSVSTLHVSSCLCSNSRHFGLNDVILTEKEWQADRRMIRHVKGGCMVLVTYEYKVSHSHDVQMLNSFLRAAVLRSRRCSKVSRHST</sequence>
<dbReference type="InParanoid" id="A0A0D0AVL8"/>
<dbReference type="HOGENOM" id="CLU_2361138_0_0_1"/>
<dbReference type="AlphaFoldDB" id="A0A0D0AVL8"/>
<gene>
    <name evidence="1" type="ORF">CY34DRAFT_801244</name>
</gene>
<reference evidence="1 2" key="1">
    <citation type="submission" date="2014-04" db="EMBL/GenBank/DDBJ databases">
        <authorList>
            <consortium name="DOE Joint Genome Institute"/>
            <person name="Kuo A."/>
            <person name="Ruytinx J."/>
            <person name="Rineau F."/>
            <person name="Colpaert J."/>
            <person name="Kohler A."/>
            <person name="Nagy L.G."/>
            <person name="Floudas D."/>
            <person name="Copeland A."/>
            <person name="Barry K.W."/>
            <person name="Cichocki N."/>
            <person name="Veneault-Fourrey C."/>
            <person name="LaButti K."/>
            <person name="Lindquist E.A."/>
            <person name="Lipzen A."/>
            <person name="Lundell T."/>
            <person name="Morin E."/>
            <person name="Murat C."/>
            <person name="Sun H."/>
            <person name="Tunlid A."/>
            <person name="Henrissat B."/>
            <person name="Grigoriev I.V."/>
            <person name="Hibbett D.S."/>
            <person name="Martin F."/>
            <person name="Nordberg H.P."/>
            <person name="Cantor M.N."/>
            <person name="Hua S.X."/>
        </authorList>
    </citation>
    <scope>NUCLEOTIDE SEQUENCE [LARGE SCALE GENOMIC DNA]</scope>
    <source>
        <strain evidence="1 2">UH-Slu-Lm8-n1</strain>
    </source>
</reference>
<evidence type="ECO:0000313" key="1">
    <source>
        <dbReference type="EMBL" id="KIK45776.1"/>
    </source>
</evidence>
<reference evidence="2" key="2">
    <citation type="submission" date="2015-01" db="EMBL/GenBank/DDBJ databases">
        <title>Evolutionary Origins and Diversification of the Mycorrhizal Mutualists.</title>
        <authorList>
            <consortium name="DOE Joint Genome Institute"/>
            <consortium name="Mycorrhizal Genomics Consortium"/>
            <person name="Kohler A."/>
            <person name="Kuo A."/>
            <person name="Nagy L.G."/>
            <person name="Floudas D."/>
            <person name="Copeland A."/>
            <person name="Barry K.W."/>
            <person name="Cichocki N."/>
            <person name="Veneault-Fourrey C."/>
            <person name="LaButti K."/>
            <person name="Lindquist E.A."/>
            <person name="Lipzen A."/>
            <person name="Lundell T."/>
            <person name="Morin E."/>
            <person name="Murat C."/>
            <person name="Riley R."/>
            <person name="Ohm R."/>
            <person name="Sun H."/>
            <person name="Tunlid A."/>
            <person name="Henrissat B."/>
            <person name="Grigoriev I.V."/>
            <person name="Hibbett D.S."/>
            <person name="Martin F."/>
        </authorList>
    </citation>
    <scope>NUCLEOTIDE SEQUENCE [LARGE SCALE GENOMIC DNA]</scope>
    <source>
        <strain evidence="2">UH-Slu-Lm8-n1</strain>
    </source>
</reference>